<dbReference type="EMBL" id="CP158262">
    <property type="protein sequence ID" value="XDJ68710.1"/>
    <property type="molecule type" value="Genomic_DNA"/>
</dbReference>
<evidence type="ECO:0000313" key="3">
    <source>
        <dbReference type="EMBL" id="XDJ49948.1"/>
    </source>
</evidence>
<evidence type="ECO:0000313" key="5">
    <source>
        <dbReference type="EMBL" id="XDJ79019.1"/>
    </source>
</evidence>
<evidence type="ECO:0000313" key="2">
    <source>
        <dbReference type="EMBL" id="XDJ46733.1"/>
    </source>
</evidence>
<dbReference type="EMBL" id="CP158252">
    <property type="protein sequence ID" value="XDJ41572.1"/>
    <property type="molecule type" value="Genomic_DNA"/>
</dbReference>
<dbReference type="RefSeq" id="WP_368639445.1">
    <property type="nucleotide sequence ID" value="NZ_CP158252.1"/>
</dbReference>
<dbReference type="AlphaFoldDB" id="A0AB39CY54"/>
<organism evidence="2">
    <name type="scientific">Castellaniella ginsengisoli</name>
    <dbReference type="NCBI Taxonomy" id="546114"/>
    <lineage>
        <taxon>Bacteria</taxon>
        <taxon>Pseudomonadati</taxon>
        <taxon>Pseudomonadota</taxon>
        <taxon>Betaproteobacteria</taxon>
        <taxon>Burkholderiales</taxon>
        <taxon>Alcaligenaceae</taxon>
        <taxon>Castellaniella</taxon>
    </lineage>
</organism>
<evidence type="ECO:0000313" key="1">
    <source>
        <dbReference type="EMBL" id="XDJ41572.1"/>
    </source>
</evidence>
<dbReference type="EMBL" id="CP158254">
    <property type="protein sequence ID" value="XDJ46733.1"/>
    <property type="molecule type" value="Genomic_DNA"/>
</dbReference>
<name>A0AB39CY54_9BURK</name>
<evidence type="ECO:0008006" key="6">
    <source>
        <dbReference type="Google" id="ProtNLM"/>
    </source>
</evidence>
<evidence type="ECO:0000313" key="4">
    <source>
        <dbReference type="EMBL" id="XDJ68710.1"/>
    </source>
</evidence>
<dbReference type="EMBL" id="CP158267">
    <property type="protein sequence ID" value="XDJ79019.1"/>
    <property type="molecule type" value="Genomic_DNA"/>
</dbReference>
<protein>
    <recommendedName>
        <fullName evidence="6">DUF4911 domain-containing protein</fullName>
    </recommendedName>
</protein>
<accession>A0AB39CY54</accession>
<sequence>MAQVRLTVVVRETWLDRYPLVLAHCREAGLVVERELVTVGVISGTIDEDRLADLAGIEGVSAVEPERTNRVFGNR</sequence>
<gene>
    <name evidence="4" type="ORF">ABRY94_11600</name>
    <name evidence="1" type="ORF">ABRY99_11610</name>
    <name evidence="2" type="ORF">ABRZ04_10415</name>
    <name evidence="5" type="ORF">ABRZ07_08795</name>
    <name evidence="3" type="ORF">ABRZ09_12075</name>
</gene>
<reference evidence="2" key="1">
    <citation type="submission" date="2024-05" db="EMBL/GenBank/DDBJ databases">
        <authorList>
            <person name="Luo Y.-C."/>
            <person name="Nicholds J."/>
            <person name="Mortimer T."/>
            <person name="Maboni G."/>
        </authorList>
    </citation>
    <scope>NUCLEOTIDE SEQUENCE</scope>
    <source>
        <strain evidence="5">141555</strain>
        <strain evidence="4">144863</strain>
        <strain evidence="3">151108</strain>
        <strain evidence="2">151836</strain>
        <strain evidence="1">153920</strain>
    </source>
</reference>
<dbReference type="EMBL" id="CP158255">
    <property type="protein sequence ID" value="XDJ49948.1"/>
    <property type="molecule type" value="Genomic_DNA"/>
</dbReference>
<proteinExistence type="predicted"/>